<sequence length="160" mass="17246">MKQLFALLILASSLGASAQTPSNQEQLTFVGNTQTSNPLVVVNGQQTAMGAFILEPDKIKSVDILKGEKATAKYGDKAAEGAVIIALKEDIELTRLPQVFTHFKVPAKQQQLKVAIDGRMVSKPELVLVELATIKDVVVAVADNPFIEGGKEEYLNLVTK</sequence>
<proteinExistence type="predicted"/>
<evidence type="ECO:0000259" key="2">
    <source>
        <dbReference type="Pfam" id="PF07715"/>
    </source>
</evidence>
<keyword evidence="1" id="KW-0732">Signal</keyword>
<name>A0A923N6A0_9BACT</name>
<feature type="chain" id="PRO_5037990491" evidence="1">
    <location>
        <begin position="19"/>
        <end position="160"/>
    </location>
</feature>
<dbReference type="Proteomes" id="UP000603640">
    <property type="component" value="Unassembled WGS sequence"/>
</dbReference>
<dbReference type="AlphaFoldDB" id="A0A923N6A0"/>
<protein>
    <submittedName>
        <fullName evidence="3">TonB-dependent receptor plug domain-containing protein</fullName>
    </submittedName>
</protein>
<evidence type="ECO:0000313" key="3">
    <source>
        <dbReference type="EMBL" id="MBC5993690.1"/>
    </source>
</evidence>
<dbReference type="Gene3D" id="2.170.130.10">
    <property type="entry name" value="TonB-dependent receptor, plug domain"/>
    <property type="match status" value="1"/>
</dbReference>
<dbReference type="Pfam" id="PF07715">
    <property type="entry name" value="Plug"/>
    <property type="match status" value="1"/>
</dbReference>
<keyword evidence="4" id="KW-1185">Reference proteome</keyword>
<dbReference type="InterPro" id="IPR012910">
    <property type="entry name" value="Plug_dom"/>
</dbReference>
<reference evidence="3" key="1">
    <citation type="submission" date="2020-08" db="EMBL/GenBank/DDBJ databases">
        <title>Pontibacter sp. SD6 16S ribosomal RNA gene Genome sequencing and assembly.</title>
        <authorList>
            <person name="Kang M."/>
        </authorList>
    </citation>
    <scope>NUCLEOTIDE SEQUENCE</scope>
    <source>
        <strain evidence="3">SD6</strain>
    </source>
</reference>
<dbReference type="EMBL" id="JACRVF010000003">
    <property type="protein sequence ID" value="MBC5993690.1"/>
    <property type="molecule type" value="Genomic_DNA"/>
</dbReference>
<feature type="domain" description="TonB-dependent receptor plug" evidence="2">
    <location>
        <begin position="17"/>
        <end position="82"/>
    </location>
</feature>
<evidence type="ECO:0000313" key="4">
    <source>
        <dbReference type="Proteomes" id="UP000603640"/>
    </source>
</evidence>
<keyword evidence="3" id="KW-0675">Receptor</keyword>
<gene>
    <name evidence="3" type="ORF">H8S84_12660</name>
</gene>
<dbReference type="RefSeq" id="WP_187067703.1">
    <property type="nucleotide sequence ID" value="NZ_JACRVF010000003.1"/>
</dbReference>
<feature type="signal peptide" evidence="1">
    <location>
        <begin position="1"/>
        <end position="18"/>
    </location>
</feature>
<dbReference type="SUPFAM" id="SSF56935">
    <property type="entry name" value="Porins"/>
    <property type="match status" value="1"/>
</dbReference>
<organism evidence="3 4">
    <name type="scientific">Pontibacter cellulosilyticus</name>
    <dbReference type="NCBI Taxonomy" id="1720253"/>
    <lineage>
        <taxon>Bacteria</taxon>
        <taxon>Pseudomonadati</taxon>
        <taxon>Bacteroidota</taxon>
        <taxon>Cytophagia</taxon>
        <taxon>Cytophagales</taxon>
        <taxon>Hymenobacteraceae</taxon>
        <taxon>Pontibacter</taxon>
    </lineage>
</organism>
<accession>A0A923N6A0</accession>
<comment type="caution">
    <text evidence="3">The sequence shown here is derived from an EMBL/GenBank/DDBJ whole genome shotgun (WGS) entry which is preliminary data.</text>
</comment>
<evidence type="ECO:0000256" key="1">
    <source>
        <dbReference type="SAM" id="SignalP"/>
    </source>
</evidence>
<dbReference type="InterPro" id="IPR037066">
    <property type="entry name" value="Plug_dom_sf"/>
</dbReference>